<dbReference type="EMBL" id="ML977564">
    <property type="protein sequence ID" value="KAF2005243.1"/>
    <property type="molecule type" value="Genomic_DNA"/>
</dbReference>
<evidence type="ECO:0000256" key="1">
    <source>
        <dbReference type="SAM" id="SignalP"/>
    </source>
</evidence>
<keyword evidence="3" id="KW-1185">Reference proteome</keyword>
<keyword evidence="1" id="KW-0732">Signal</keyword>
<sequence>MWIPNTMCLALMGQAWGSESERGEAGSGRQSARCRNRSGPCSLSLNVGWANEGSLFTGIKLAAHANKCCSWAPWRGKQVKLNAVCGRSGVHTLQISNSKCC</sequence>
<reference evidence="2" key="1">
    <citation type="journal article" date="2020" name="Stud. Mycol.">
        <title>101 Dothideomycetes genomes: a test case for predicting lifestyles and emergence of pathogens.</title>
        <authorList>
            <person name="Haridas S."/>
            <person name="Albert R."/>
            <person name="Binder M."/>
            <person name="Bloem J."/>
            <person name="Labutti K."/>
            <person name="Salamov A."/>
            <person name="Andreopoulos B."/>
            <person name="Baker S."/>
            <person name="Barry K."/>
            <person name="Bills G."/>
            <person name="Bluhm B."/>
            <person name="Cannon C."/>
            <person name="Castanera R."/>
            <person name="Culley D."/>
            <person name="Daum C."/>
            <person name="Ezra D."/>
            <person name="Gonzalez J."/>
            <person name="Henrissat B."/>
            <person name="Kuo A."/>
            <person name="Liang C."/>
            <person name="Lipzen A."/>
            <person name="Lutzoni F."/>
            <person name="Magnuson J."/>
            <person name="Mondo S."/>
            <person name="Nolan M."/>
            <person name="Ohm R."/>
            <person name="Pangilinan J."/>
            <person name="Park H.-J."/>
            <person name="Ramirez L."/>
            <person name="Alfaro M."/>
            <person name="Sun H."/>
            <person name="Tritt A."/>
            <person name="Yoshinaga Y."/>
            <person name="Zwiers L.-H."/>
            <person name="Turgeon B."/>
            <person name="Goodwin S."/>
            <person name="Spatafora J."/>
            <person name="Crous P."/>
            <person name="Grigoriev I."/>
        </authorList>
    </citation>
    <scope>NUCLEOTIDE SEQUENCE</scope>
    <source>
        <strain evidence="2">CBS 123094</strain>
    </source>
</reference>
<feature type="signal peptide" evidence="1">
    <location>
        <begin position="1"/>
        <end position="17"/>
    </location>
</feature>
<organism evidence="2 3">
    <name type="scientific">Amniculicola lignicola CBS 123094</name>
    <dbReference type="NCBI Taxonomy" id="1392246"/>
    <lineage>
        <taxon>Eukaryota</taxon>
        <taxon>Fungi</taxon>
        <taxon>Dikarya</taxon>
        <taxon>Ascomycota</taxon>
        <taxon>Pezizomycotina</taxon>
        <taxon>Dothideomycetes</taxon>
        <taxon>Pleosporomycetidae</taxon>
        <taxon>Pleosporales</taxon>
        <taxon>Amniculicolaceae</taxon>
        <taxon>Amniculicola</taxon>
    </lineage>
</organism>
<feature type="chain" id="PRO_5025623019" description="Secreted protein" evidence="1">
    <location>
        <begin position="18"/>
        <end position="101"/>
    </location>
</feature>
<name>A0A6A5WTU9_9PLEO</name>
<evidence type="ECO:0000313" key="3">
    <source>
        <dbReference type="Proteomes" id="UP000799779"/>
    </source>
</evidence>
<accession>A0A6A5WTU9</accession>
<evidence type="ECO:0008006" key="4">
    <source>
        <dbReference type="Google" id="ProtNLM"/>
    </source>
</evidence>
<gene>
    <name evidence="2" type="ORF">P154DRAFT_518771</name>
</gene>
<proteinExistence type="predicted"/>
<evidence type="ECO:0000313" key="2">
    <source>
        <dbReference type="EMBL" id="KAF2005243.1"/>
    </source>
</evidence>
<dbReference type="AlphaFoldDB" id="A0A6A5WTU9"/>
<protein>
    <recommendedName>
        <fullName evidence="4">Secreted protein</fullName>
    </recommendedName>
</protein>
<dbReference type="Proteomes" id="UP000799779">
    <property type="component" value="Unassembled WGS sequence"/>
</dbReference>